<evidence type="ECO:0000256" key="7">
    <source>
        <dbReference type="ARBA" id="ARBA00022989"/>
    </source>
</evidence>
<dbReference type="Pfam" id="PF17910">
    <property type="entry name" value="FeoB_Cyto"/>
    <property type="match status" value="1"/>
</dbReference>
<dbReference type="InterPro" id="IPR050860">
    <property type="entry name" value="FeoB_GTPase"/>
</dbReference>
<evidence type="ECO:0000256" key="9">
    <source>
        <dbReference type="ARBA" id="ARBA00023065"/>
    </source>
</evidence>
<dbReference type="NCBIfam" id="TIGR00437">
    <property type="entry name" value="feoB"/>
    <property type="match status" value="1"/>
</dbReference>
<keyword evidence="3" id="KW-1003">Cell membrane</keyword>
<dbReference type="InterPro" id="IPR030389">
    <property type="entry name" value="G_FEOB_dom"/>
</dbReference>
<evidence type="ECO:0000256" key="4">
    <source>
        <dbReference type="ARBA" id="ARBA00022496"/>
    </source>
</evidence>
<evidence type="ECO:0000256" key="15">
    <source>
        <dbReference type="RuleBase" id="RU362098"/>
    </source>
</evidence>
<evidence type="ECO:0000256" key="14">
    <source>
        <dbReference type="PIRSR" id="PIRSR603373-2"/>
    </source>
</evidence>
<name>B7SUQ7_ACITH</name>
<feature type="binding site" evidence="13">
    <location>
        <begin position="31"/>
        <end position="38"/>
    </location>
    <ligand>
        <name>GTP</name>
        <dbReference type="ChEBI" id="CHEBI:37565"/>
        <label>1</label>
    </ligand>
</feature>
<dbReference type="InterPro" id="IPR006073">
    <property type="entry name" value="GTP-bd"/>
</dbReference>
<feature type="transmembrane region" description="Helical" evidence="15">
    <location>
        <begin position="530"/>
        <end position="551"/>
    </location>
</feature>
<feature type="transmembrane region" description="Helical" evidence="15">
    <location>
        <begin position="690"/>
        <end position="710"/>
    </location>
</feature>
<keyword evidence="7 15" id="KW-1133">Transmembrane helix</keyword>
<feature type="transmembrane region" description="Helical" evidence="15">
    <location>
        <begin position="722"/>
        <end position="745"/>
    </location>
</feature>
<protein>
    <recommendedName>
        <fullName evidence="12 15">Ferrous iron transport protein B</fullName>
    </recommendedName>
</protein>
<dbReference type="GO" id="GO:0015093">
    <property type="term" value="F:ferrous iron transmembrane transporter activity"/>
    <property type="evidence" value="ECO:0007669"/>
    <property type="project" value="UniProtKB-UniRule"/>
</dbReference>
<feature type="binding site" evidence="13">
    <location>
        <begin position="77"/>
        <end position="80"/>
    </location>
    <ligand>
        <name>GTP</name>
        <dbReference type="ChEBI" id="CHEBI:37565"/>
        <label>1</label>
    </ligand>
</feature>
<accession>B7SUQ7</accession>
<feature type="transmembrane region" description="Helical" evidence="15">
    <location>
        <begin position="440"/>
        <end position="466"/>
    </location>
</feature>
<evidence type="ECO:0000256" key="6">
    <source>
        <dbReference type="ARBA" id="ARBA00022741"/>
    </source>
</evidence>
<dbReference type="Pfam" id="PF07664">
    <property type="entry name" value="FeoB_C"/>
    <property type="match status" value="1"/>
</dbReference>
<dbReference type="PANTHER" id="PTHR43185:SF1">
    <property type="entry name" value="FE(2+) TRANSPORTER FEOB"/>
    <property type="match status" value="1"/>
</dbReference>
<dbReference type="GO" id="GO:0005886">
    <property type="term" value="C:plasma membrane"/>
    <property type="evidence" value="ECO:0007669"/>
    <property type="project" value="UniProtKB-SubCell"/>
</dbReference>
<keyword evidence="2 15" id="KW-0813">Transport</keyword>
<dbReference type="PROSITE" id="PS51711">
    <property type="entry name" value="G_FEOB"/>
    <property type="match status" value="1"/>
</dbReference>
<keyword evidence="4 15" id="KW-0410">Iron transport</keyword>
<comment type="similarity">
    <text evidence="15">Belongs to the TRAFAC class TrmE-Era-EngA-EngB-Septin-like GTPase superfamily. FeoB GTPase (TC 9.A.8) family.</text>
</comment>
<dbReference type="InterPro" id="IPR011642">
    <property type="entry name" value="Gate_dom"/>
</dbReference>
<comment type="subcellular location">
    <subcellularLocation>
        <location evidence="15">Cell inner membrane</location>
        <topology evidence="15">Multi-pass membrane protein</topology>
    </subcellularLocation>
    <subcellularLocation>
        <location evidence="1">Cell membrane</location>
        <topology evidence="1">Multi-pass membrane protein</topology>
    </subcellularLocation>
</comment>
<evidence type="ECO:0000313" key="17">
    <source>
        <dbReference type="EMBL" id="ACI62869.1"/>
    </source>
</evidence>
<evidence type="ECO:0000256" key="10">
    <source>
        <dbReference type="ARBA" id="ARBA00023134"/>
    </source>
</evidence>
<dbReference type="CDD" id="cd01879">
    <property type="entry name" value="FeoB"/>
    <property type="match status" value="1"/>
</dbReference>
<feature type="transmembrane region" description="Helical" evidence="15">
    <location>
        <begin position="406"/>
        <end position="428"/>
    </location>
</feature>
<dbReference type="AlphaFoldDB" id="B7SUQ7"/>
<feature type="binding site" evidence="14">
    <location>
        <position position="42"/>
    </location>
    <ligand>
        <name>Mg(2+)</name>
        <dbReference type="ChEBI" id="CHEBI:18420"/>
        <label>2</label>
    </ligand>
</feature>
<dbReference type="InterPro" id="IPR003373">
    <property type="entry name" value="Fe2_transport_prot-B"/>
</dbReference>
<evidence type="ECO:0000256" key="11">
    <source>
        <dbReference type="ARBA" id="ARBA00023136"/>
    </source>
</evidence>
<evidence type="ECO:0000256" key="13">
    <source>
        <dbReference type="PIRSR" id="PIRSR603373-1"/>
    </source>
</evidence>
<dbReference type="PANTHER" id="PTHR43185">
    <property type="entry name" value="FERROUS IRON TRANSPORT PROTEIN B"/>
    <property type="match status" value="1"/>
</dbReference>
<dbReference type="GO" id="GO:0046872">
    <property type="term" value="F:metal ion binding"/>
    <property type="evidence" value="ECO:0007669"/>
    <property type="project" value="UniProtKB-KW"/>
</dbReference>
<keyword evidence="14" id="KW-0460">Magnesium</keyword>
<evidence type="ECO:0000259" key="16">
    <source>
        <dbReference type="PROSITE" id="PS51711"/>
    </source>
</evidence>
<evidence type="ECO:0000256" key="12">
    <source>
        <dbReference type="NCBIfam" id="TIGR00437"/>
    </source>
</evidence>
<dbReference type="InterPro" id="IPR011640">
    <property type="entry name" value="Fe2_transport_prot_B_C"/>
</dbReference>
<keyword evidence="6 13" id="KW-0547">Nucleotide-binding</keyword>
<feature type="transmembrane region" description="Helical" evidence="15">
    <location>
        <begin position="366"/>
        <end position="386"/>
    </location>
</feature>
<dbReference type="InterPro" id="IPR027417">
    <property type="entry name" value="P-loop_NTPase"/>
</dbReference>
<feature type="binding site" evidence="13">
    <location>
        <begin position="138"/>
        <end position="141"/>
    </location>
    <ligand>
        <name>GTP</name>
        <dbReference type="ChEBI" id="CHEBI:37565"/>
        <label>1</label>
    </ligand>
</feature>
<feature type="domain" description="FeoB-type G" evidence="16">
    <location>
        <begin position="24"/>
        <end position="187"/>
    </location>
</feature>
<dbReference type="Pfam" id="PF02421">
    <property type="entry name" value="FeoB_N"/>
    <property type="match status" value="1"/>
</dbReference>
<keyword evidence="9" id="KW-0406">Ion transport</keyword>
<dbReference type="SUPFAM" id="SSF52540">
    <property type="entry name" value="P-loop containing nucleoside triphosphate hydrolases"/>
    <property type="match status" value="1"/>
</dbReference>
<feature type="binding site" evidence="13">
    <location>
        <begin position="56"/>
        <end position="60"/>
    </location>
    <ligand>
        <name>GTP</name>
        <dbReference type="ChEBI" id="CHEBI:37565"/>
        <label>1</label>
    </ligand>
</feature>
<evidence type="ECO:0000256" key="1">
    <source>
        <dbReference type="ARBA" id="ARBA00004651"/>
    </source>
</evidence>
<dbReference type="Pfam" id="PF07670">
    <property type="entry name" value="Gate"/>
    <property type="match status" value="2"/>
</dbReference>
<keyword evidence="5 15" id="KW-0812">Transmembrane</keyword>
<evidence type="ECO:0000256" key="8">
    <source>
        <dbReference type="ARBA" id="ARBA00023004"/>
    </source>
</evidence>
<dbReference type="EMBL" id="EU746932">
    <property type="protein sequence ID" value="ACI62869.1"/>
    <property type="molecule type" value="Genomic_DNA"/>
</dbReference>
<evidence type="ECO:0000256" key="5">
    <source>
        <dbReference type="ARBA" id="ARBA00022692"/>
    </source>
</evidence>
<comment type="function">
    <text evidence="15">Probable transporter of a GTP-driven Fe(2+) uptake system.</text>
</comment>
<keyword evidence="10 13" id="KW-0342">GTP-binding</keyword>
<dbReference type="Gene3D" id="3.40.50.300">
    <property type="entry name" value="P-loop containing nucleotide triphosphate hydrolases"/>
    <property type="match status" value="1"/>
</dbReference>
<feature type="transmembrane region" description="Helical" evidence="15">
    <location>
        <begin position="472"/>
        <end position="492"/>
    </location>
</feature>
<keyword evidence="8 15" id="KW-0408">Iron</keyword>
<reference evidence="17" key="1">
    <citation type="submission" date="2008-05" db="EMBL/GenBank/DDBJ databases">
        <title>Microbial iron management mechanisms in extremely acidic environments: comparative genomics evidence for diversity and versatility.</title>
        <authorList>
            <person name="Osorio H.M."/>
            <person name="Martinez V."/>
            <person name="Nieto P.A."/>
            <person name="Holmes D.S."/>
            <person name="Quatrini R."/>
        </authorList>
    </citation>
    <scope>NUCLEOTIDE SEQUENCE</scope>
</reference>
<organism evidence="17">
    <name type="scientific">Acidithiobacillus thiooxidans</name>
    <name type="common">Thiobacillus thiooxidans</name>
    <dbReference type="NCBI Taxonomy" id="930"/>
    <lineage>
        <taxon>Bacteria</taxon>
        <taxon>Pseudomonadati</taxon>
        <taxon>Pseudomonadota</taxon>
        <taxon>Acidithiobacillia</taxon>
        <taxon>Acidithiobacillales</taxon>
        <taxon>Acidithiobacillaceae</taxon>
        <taxon>Acidithiobacillus</taxon>
    </lineage>
</organism>
<feature type="binding site" evidence="14">
    <location>
        <position position="45"/>
    </location>
    <ligand>
        <name>Mg(2+)</name>
        <dbReference type="ChEBI" id="CHEBI:18420"/>
        <label>2</label>
    </ligand>
</feature>
<feature type="transmembrane region" description="Helical" evidence="15">
    <location>
        <begin position="751"/>
        <end position="771"/>
    </location>
</feature>
<evidence type="ECO:0000256" key="2">
    <source>
        <dbReference type="ARBA" id="ARBA00022448"/>
    </source>
</evidence>
<dbReference type="PRINTS" id="PR00326">
    <property type="entry name" value="GTP1OBG"/>
</dbReference>
<feature type="binding site" evidence="14">
    <location>
        <position position="46"/>
    </location>
    <ligand>
        <name>Mg(2+)</name>
        <dbReference type="ChEBI" id="CHEBI:18420"/>
        <label>2</label>
    </ligand>
</feature>
<keyword evidence="14" id="KW-0479">Metal-binding</keyword>
<feature type="transmembrane region" description="Helical" evidence="15">
    <location>
        <begin position="301"/>
        <end position="326"/>
    </location>
</feature>
<dbReference type="NCBIfam" id="NF007105">
    <property type="entry name" value="PRK09554.1"/>
    <property type="match status" value="1"/>
</dbReference>
<dbReference type="InterPro" id="IPR041069">
    <property type="entry name" value="FeoB_Cyto"/>
</dbReference>
<dbReference type="GO" id="GO:0005525">
    <property type="term" value="F:GTP binding"/>
    <property type="evidence" value="ECO:0007669"/>
    <property type="project" value="UniProtKB-KW"/>
</dbReference>
<evidence type="ECO:0000256" key="3">
    <source>
        <dbReference type="ARBA" id="ARBA00022475"/>
    </source>
</evidence>
<keyword evidence="11 15" id="KW-0472">Membrane</keyword>
<feature type="transmembrane region" description="Helical" evidence="15">
    <location>
        <begin position="332"/>
        <end position="354"/>
    </location>
</feature>
<sequence length="789" mass="85204">MGYGAIRMSACHENQGRAAPVLSEQSIVLAGNPNCGKTTVFNLLTGAHQQVGNWPGVTVEKRSGSLQLAKKKVSVIDLPGVYSLMGGGGEDQRVARDFLLDTPVDLIVNIVDASNLERHLALTAELLETGHPMLLIMNMTDEAEARGWKLHCAELENALGIPVVPMVARKNKGRDYLLQRMIEALQKKPQGHPIVYPVPVEEALQTLGTAISGPNTARTRVDALRLLDGSAQPSSEQNAKILKDLRRHIELISDEDPADLVMDRRFSWAHDMAGIALQAHGKKGLREKINHHLDRIVLNEWLGVPIFLLVLYLVFVVSFSGGNIFLDFFDQASAALLIHGTGHLLLLAGLPDWLISVIAGGVGGGLNLVISFIPPIGLTFLFLAFLDDSGYMARAAYAMDRLMRRMGLPGNALVPMVIGFGCNVPAIMGARIIEDPRGRILTVLMQPFMSCSARLTIYMAFAVVFFRSNGGQVVFALYVLGIVVALLTAWLLGKTALRGEAMPFVMELPPYRLPSFRSVVLQSWQRLKVFIFRVGKVIAVIGLVLFILPGIGWTSQGLRSTDIDHSLLAQGSQALVPIFAPMGIKTDNWPAVSGLIAGAAAKEIVIGTLNGIYQRQNAADLMADYRQPDIIGQLRDALMTIPANALTFIRTLDDPLGLSAMTSTTETEQASGAESATLQAIAAGFTPLSAFAYLVFVLLYVPCASTMGALRREVGWGWMGFSLLYGTGLAWGTSTLIFQAGTFVAHPAASLAWIAGILTSFGLLIIALRIYGRRQEASPAASIKKQAAV</sequence>
<proteinExistence type="inferred from homology"/>